<organism evidence="2 3">
    <name type="scientific">Nocardiopsis sinuspersici</name>
    <dbReference type="NCBI Taxonomy" id="501010"/>
    <lineage>
        <taxon>Bacteria</taxon>
        <taxon>Bacillati</taxon>
        <taxon>Actinomycetota</taxon>
        <taxon>Actinomycetes</taxon>
        <taxon>Streptosporangiales</taxon>
        <taxon>Nocardiopsidaceae</taxon>
        <taxon>Nocardiopsis</taxon>
    </lineage>
</organism>
<feature type="region of interest" description="Disordered" evidence="1">
    <location>
        <begin position="48"/>
        <end position="75"/>
    </location>
</feature>
<evidence type="ECO:0000313" key="2">
    <source>
        <dbReference type="EMBL" id="NYH51441.1"/>
    </source>
</evidence>
<proteinExistence type="predicted"/>
<accession>A0A7Y9X900</accession>
<sequence>MLVLASGADAKVASGEPSHATTHFTQGTYQSVFPEAVRAAVEVTAEMLKPTGGDGGGVAGPASTPGATRHHKPGQVTGLSLLDRGLYRALKPMID</sequence>
<evidence type="ECO:0000313" key="3">
    <source>
        <dbReference type="Proteomes" id="UP000584931"/>
    </source>
</evidence>
<dbReference type="RefSeq" id="WP_179809343.1">
    <property type="nucleotide sequence ID" value="NZ_JACCHL010000001.1"/>
</dbReference>
<feature type="region of interest" description="Disordered" evidence="1">
    <location>
        <begin position="1"/>
        <end position="23"/>
    </location>
</feature>
<protein>
    <submittedName>
        <fullName evidence="2">Uncharacterized protein</fullName>
    </submittedName>
</protein>
<reference evidence="2 3" key="1">
    <citation type="submission" date="2020-07" db="EMBL/GenBank/DDBJ databases">
        <title>Sequencing the genomes of 1000 actinobacteria strains.</title>
        <authorList>
            <person name="Klenk H.-P."/>
        </authorList>
    </citation>
    <scope>NUCLEOTIDE SEQUENCE [LARGE SCALE GENOMIC DNA]</scope>
    <source>
        <strain evidence="2 3">DSM 45278</strain>
    </source>
</reference>
<comment type="caution">
    <text evidence="2">The sequence shown here is derived from an EMBL/GenBank/DDBJ whole genome shotgun (WGS) entry which is preliminary data.</text>
</comment>
<dbReference type="AlphaFoldDB" id="A0A7Y9X900"/>
<name>A0A7Y9X900_9ACTN</name>
<dbReference type="Proteomes" id="UP000584931">
    <property type="component" value="Unassembled WGS sequence"/>
</dbReference>
<dbReference type="EMBL" id="JACCHL010000001">
    <property type="protein sequence ID" value="NYH51441.1"/>
    <property type="molecule type" value="Genomic_DNA"/>
</dbReference>
<gene>
    <name evidence="2" type="ORF">HNR06_001030</name>
</gene>
<evidence type="ECO:0000256" key="1">
    <source>
        <dbReference type="SAM" id="MobiDB-lite"/>
    </source>
</evidence>